<gene>
    <name evidence="1" type="primary">PCMP-E56</name>
    <name evidence="1" type="ORF">SDJN03_07481</name>
</gene>
<sequence>MPSRSFVSWNTLIGLLTHNGEESEDATCVCKSMPERSVVTWSSMAAGSVQNELYEEALALFQTARETGSKQDEAETETEHDLHQVGECRKQELLRFSLKSRRHHNFALSGTLQNPFVLSFQVKFGRRWVVFVPRL</sequence>
<feature type="non-terminal residue" evidence="1">
    <location>
        <position position="1"/>
    </location>
</feature>
<organism evidence="1 2">
    <name type="scientific">Cucurbita argyrosperma subsp. sororia</name>
    <dbReference type="NCBI Taxonomy" id="37648"/>
    <lineage>
        <taxon>Eukaryota</taxon>
        <taxon>Viridiplantae</taxon>
        <taxon>Streptophyta</taxon>
        <taxon>Embryophyta</taxon>
        <taxon>Tracheophyta</taxon>
        <taxon>Spermatophyta</taxon>
        <taxon>Magnoliopsida</taxon>
        <taxon>eudicotyledons</taxon>
        <taxon>Gunneridae</taxon>
        <taxon>Pentapetalae</taxon>
        <taxon>rosids</taxon>
        <taxon>fabids</taxon>
        <taxon>Cucurbitales</taxon>
        <taxon>Cucurbitaceae</taxon>
        <taxon>Cucurbiteae</taxon>
        <taxon>Cucurbita</taxon>
    </lineage>
</organism>
<dbReference type="PANTHER" id="PTHR47926:SF542">
    <property type="entry name" value="PENTATRICOPEPTIDE REPEAT-CONTAINING PROTEIN"/>
    <property type="match status" value="1"/>
</dbReference>
<dbReference type="PANTHER" id="PTHR47926">
    <property type="entry name" value="PENTATRICOPEPTIDE REPEAT-CONTAINING PROTEIN"/>
    <property type="match status" value="1"/>
</dbReference>
<evidence type="ECO:0000313" key="1">
    <source>
        <dbReference type="EMBL" id="KAG6602248.1"/>
    </source>
</evidence>
<reference evidence="1 2" key="1">
    <citation type="journal article" date="2021" name="Hortic Res">
        <title>The domestication of Cucurbita argyrosperma as revealed by the genome of its wild relative.</title>
        <authorList>
            <person name="Barrera-Redondo J."/>
            <person name="Sanchez-de la Vega G."/>
            <person name="Aguirre-Liguori J.A."/>
            <person name="Castellanos-Morales G."/>
            <person name="Gutierrez-Guerrero Y.T."/>
            <person name="Aguirre-Dugua X."/>
            <person name="Aguirre-Planter E."/>
            <person name="Tenaillon M.I."/>
            <person name="Lira-Saade R."/>
            <person name="Eguiarte L.E."/>
        </authorList>
    </citation>
    <scope>NUCLEOTIDE SEQUENCE [LARGE SCALE GENOMIC DNA]</scope>
    <source>
        <strain evidence="1">JBR-2021</strain>
    </source>
</reference>
<dbReference type="GO" id="GO:0009451">
    <property type="term" value="P:RNA modification"/>
    <property type="evidence" value="ECO:0007669"/>
    <property type="project" value="InterPro"/>
</dbReference>
<dbReference type="InterPro" id="IPR046960">
    <property type="entry name" value="PPR_At4g14850-like_plant"/>
</dbReference>
<comment type="caution">
    <text evidence="1">The sequence shown here is derived from an EMBL/GenBank/DDBJ whole genome shotgun (WGS) entry which is preliminary data.</text>
</comment>
<dbReference type="Proteomes" id="UP000685013">
    <property type="component" value="Chromosome 4"/>
</dbReference>
<name>A0AAV6NSE7_9ROSI</name>
<protein>
    <submittedName>
        <fullName evidence="1">Pentatricopeptide repeat-containing protein, mitochondrial</fullName>
    </submittedName>
</protein>
<dbReference type="AlphaFoldDB" id="A0AAV6NSE7"/>
<keyword evidence="2" id="KW-1185">Reference proteome</keyword>
<accession>A0AAV6NSE7</accession>
<dbReference type="EMBL" id="JAGKQH010000004">
    <property type="protein sequence ID" value="KAG6602248.1"/>
    <property type="molecule type" value="Genomic_DNA"/>
</dbReference>
<dbReference type="InterPro" id="IPR002885">
    <property type="entry name" value="PPR_rpt"/>
</dbReference>
<dbReference type="Pfam" id="PF01535">
    <property type="entry name" value="PPR"/>
    <property type="match status" value="2"/>
</dbReference>
<proteinExistence type="predicted"/>
<evidence type="ECO:0000313" key="2">
    <source>
        <dbReference type="Proteomes" id="UP000685013"/>
    </source>
</evidence>
<dbReference type="GO" id="GO:0003723">
    <property type="term" value="F:RNA binding"/>
    <property type="evidence" value="ECO:0007669"/>
    <property type="project" value="InterPro"/>
</dbReference>